<reference evidence="2" key="1">
    <citation type="submission" date="2020-05" db="EMBL/GenBank/DDBJ databases">
        <authorList>
            <person name="Chiriac C."/>
            <person name="Salcher M."/>
            <person name="Ghai R."/>
            <person name="Kavagutti S V."/>
        </authorList>
    </citation>
    <scope>NUCLEOTIDE SEQUENCE</scope>
</reference>
<feature type="compositionally biased region" description="Pro residues" evidence="1">
    <location>
        <begin position="80"/>
        <end position="91"/>
    </location>
</feature>
<evidence type="ECO:0000256" key="1">
    <source>
        <dbReference type="SAM" id="MobiDB-lite"/>
    </source>
</evidence>
<proteinExistence type="predicted"/>
<evidence type="ECO:0000313" key="2">
    <source>
        <dbReference type="EMBL" id="CAB4187135.1"/>
    </source>
</evidence>
<accession>A0A6J5R2G9</accession>
<feature type="non-terminal residue" evidence="2">
    <location>
        <position position="273"/>
    </location>
</feature>
<gene>
    <name evidence="2" type="ORF">UFOVP1154_1</name>
</gene>
<name>A0A6J5R2G9_9CAUD</name>
<sequence>MANYYDEYGNLSEQEPGPDWNAGMRPPLSGAPTNPYAGDLPPGPARDGYQWVKNPTTGEWEEHSTVPDVPDNPADRPPGSSMPPVTPPVIPPGTGTTGGTPAEIEAQGRAYDRANGLVGGYMRNGVWVNGSPSSSAGGTTKTIGAPSGTDETRTAFDWPGYQSAGPFTPRNSTFDYTPFSYDPYTASSWSDAEKEPGYEASRGQLKKQIESGAANRGMLRSGMTLGDLYTGLDSLGQQNFSNFDNRNFRNYSANRENAFGNWSGNLAAKAQKF</sequence>
<feature type="region of interest" description="Disordered" evidence="1">
    <location>
        <begin position="1"/>
        <end position="102"/>
    </location>
</feature>
<protein>
    <submittedName>
        <fullName evidence="2">Uncharacterized protein</fullName>
    </submittedName>
</protein>
<organism evidence="2">
    <name type="scientific">uncultured Caudovirales phage</name>
    <dbReference type="NCBI Taxonomy" id="2100421"/>
    <lineage>
        <taxon>Viruses</taxon>
        <taxon>Duplodnaviria</taxon>
        <taxon>Heunggongvirae</taxon>
        <taxon>Uroviricota</taxon>
        <taxon>Caudoviricetes</taxon>
        <taxon>Peduoviridae</taxon>
        <taxon>Maltschvirus</taxon>
        <taxon>Maltschvirus maltsch</taxon>
    </lineage>
</organism>
<feature type="region of interest" description="Disordered" evidence="1">
    <location>
        <begin position="129"/>
        <end position="152"/>
    </location>
</feature>
<dbReference type="EMBL" id="LR797107">
    <property type="protein sequence ID" value="CAB4187135.1"/>
    <property type="molecule type" value="Genomic_DNA"/>
</dbReference>
<feature type="compositionally biased region" description="Polar residues" evidence="1">
    <location>
        <begin position="130"/>
        <end position="142"/>
    </location>
</feature>